<dbReference type="PANTHER" id="PTHR46401">
    <property type="entry name" value="GLYCOSYLTRANSFERASE WBBK-RELATED"/>
    <property type="match status" value="1"/>
</dbReference>
<evidence type="ECO:0000313" key="3">
    <source>
        <dbReference type="Proteomes" id="UP000001511"/>
    </source>
</evidence>
<reference evidence="2 3" key="1">
    <citation type="journal article" date="2010" name="PLoS ONE">
        <title>Genome erosion in a nitrogen-fixing vertically transmitted endosymbiotic multicellular cyanobacterium.</title>
        <authorList>
            <person name="Ran L."/>
            <person name="Larsson J."/>
            <person name="Vigil-Stenman T."/>
            <person name="Nylander J.A."/>
            <person name="Ininbergs K."/>
            <person name="Zheng W.W."/>
            <person name="Lapidus A."/>
            <person name="Lowry S."/>
            <person name="Haselkorn R."/>
            <person name="Bergman B."/>
        </authorList>
    </citation>
    <scope>NUCLEOTIDE SEQUENCE [LARGE SCALE GENOMIC DNA]</scope>
    <source>
        <strain evidence="2 3">0708</strain>
    </source>
</reference>
<dbReference type="CDD" id="cd03801">
    <property type="entry name" value="GT4_PimA-like"/>
    <property type="match status" value="1"/>
</dbReference>
<dbReference type="GO" id="GO:0009103">
    <property type="term" value="P:lipopolysaccharide biosynthetic process"/>
    <property type="evidence" value="ECO:0007669"/>
    <property type="project" value="TreeGrafter"/>
</dbReference>
<dbReference type="Gene3D" id="3.40.50.2000">
    <property type="entry name" value="Glycogen Phosphorylase B"/>
    <property type="match status" value="2"/>
</dbReference>
<name>D7DZ32_NOSA0</name>
<dbReference type="HOGENOM" id="CLU_009583_37_0_3"/>
<dbReference type="GO" id="GO:0016757">
    <property type="term" value="F:glycosyltransferase activity"/>
    <property type="evidence" value="ECO:0007669"/>
    <property type="project" value="TreeGrafter"/>
</dbReference>
<dbReference type="STRING" id="551115.Aazo_4917"/>
<keyword evidence="1 2" id="KW-0808">Transferase</keyword>
<keyword evidence="3" id="KW-1185">Reference proteome</keyword>
<proteinExistence type="predicted"/>
<dbReference type="Proteomes" id="UP000001511">
    <property type="component" value="Chromosome"/>
</dbReference>
<dbReference type="EMBL" id="CP002059">
    <property type="protein sequence ID" value="ADI66053.1"/>
    <property type="molecule type" value="Genomic_DNA"/>
</dbReference>
<dbReference type="PANTHER" id="PTHR46401:SF2">
    <property type="entry name" value="GLYCOSYLTRANSFERASE WBBK-RELATED"/>
    <property type="match status" value="1"/>
</dbReference>
<protein>
    <submittedName>
        <fullName evidence="2">Glycosyl transferase group 1</fullName>
    </submittedName>
</protein>
<dbReference type="CAZy" id="GT4">
    <property type="family name" value="Glycosyltransferase Family 4"/>
</dbReference>
<dbReference type="KEGG" id="naz:Aazo_4917"/>
<organism evidence="2 3">
    <name type="scientific">Nostoc azollae (strain 0708)</name>
    <name type="common">Anabaena azollae (strain 0708)</name>
    <dbReference type="NCBI Taxonomy" id="551115"/>
    <lineage>
        <taxon>Bacteria</taxon>
        <taxon>Bacillati</taxon>
        <taxon>Cyanobacteriota</taxon>
        <taxon>Cyanophyceae</taxon>
        <taxon>Nostocales</taxon>
        <taxon>Nostocaceae</taxon>
        <taxon>Trichormus</taxon>
    </lineage>
</organism>
<dbReference type="Pfam" id="PF13692">
    <property type="entry name" value="Glyco_trans_1_4"/>
    <property type="match status" value="1"/>
</dbReference>
<accession>D7DZ32</accession>
<evidence type="ECO:0000313" key="2">
    <source>
        <dbReference type="EMBL" id="ADI66053.1"/>
    </source>
</evidence>
<sequence>MEDLILVLEIDSSSMPTEPYNWISSQIGAREHYTIPRALQQQGQLTHLITDAWVSPQSALNYLPKSVLANLRERYHPDLNQASVHAFNSSLIRFELTQRLQKKIGWERVIARNQWFQQQTIKTLAGLSDQITTPLILFSYSYAALDIFRFAKQQGWYTVLCQIDPGLWEEKMVTQEYERYPQYRANWQPAPPEYWQTWREECTLADVIVVNSNWSSQLLEKTGVEPKKIHIIPLVYTPPEAASNFVRTYPELFSQERPLRVLFLGQVILRKGIAAVLDAVQLLEGFAVDFWIVGSVQIEIPSHFQNHPQIRWLGHVNRSKTAQYYQRADVFLFPTISDGFGLTQLEAQAWKLPIIASRSCGEVVVDNVNGWILEEVSGNKIANLIQSILRDSAQLRYLSNGLASPLKFSLANLFQSLQDSIL</sequence>
<dbReference type="SUPFAM" id="SSF53756">
    <property type="entry name" value="UDP-Glycosyltransferase/glycogen phosphorylase"/>
    <property type="match status" value="1"/>
</dbReference>
<gene>
    <name evidence="2" type="ordered locus">Aazo_4917</name>
</gene>
<evidence type="ECO:0000256" key="1">
    <source>
        <dbReference type="ARBA" id="ARBA00022679"/>
    </source>
</evidence>
<dbReference type="AlphaFoldDB" id="D7DZ32"/>
<dbReference type="eggNOG" id="COG0438">
    <property type="taxonomic scope" value="Bacteria"/>
</dbReference>